<sequence length="293" mass="32028">MCGNCGNRAVDGKTWKELNKDHFDLSNLAEDMFKLKWVQEMHRQVIEWLQTNRTWLGIHEEARFEAGTGVRIMDYACGNGILSRALAPYAAHLRGVDISSTMVKLYNEAAAEAGLSPERMQAVEADLISGGAPALSEAAAKPEYDMFDLAFISLALHHVEDPAAVLRGMATRVAPGGKVLVIDWKTPTDEEMAEYEKKKAAAVAAGERVGGDGHGHIHNHGHDHDHAHSHEGTAKSALKTVVHHGFTIEQMHDIFSKAGLVNSEVRMHPGESEAPPIFGGPMRLFYALAENPQ</sequence>
<name>S3CV32_OPHP1</name>
<dbReference type="STRING" id="1262450.S3CV32"/>
<reference evidence="1 2" key="1">
    <citation type="journal article" date="2013" name="BMC Genomics">
        <title>The genome and transcriptome of the pine saprophyte Ophiostoma piceae, and a comparison with the bark beetle-associated pine pathogen Grosmannia clavigera.</title>
        <authorList>
            <person name="Haridas S."/>
            <person name="Wang Y."/>
            <person name="Lim L."/>
            <person name="Massoumi Alamouti S."/>
            <person name="Jackman S."/>
            <person name="Docking R."/>
            <person name="Robertson G."/>
            <person name="Birol I."/>
            <person name="Bohlmann J."/>
            <person name="Breuil C."/>
        </authorList>
    </citation>
    <scope>NUCLEOTIDE SEQUENCE [LARGE SCALE GENOMIC DNA]</scope>
    <source>
        <strain evidence="1 2">UAMH 11346</strain>
    </source>
</reference>
<dbReference type="Gene3D" id="3.40.50.150">
    <property type="entry name" value="Vaccinia Virus protein VP39"/>
    <property type="match status" value="1"/>
</dbReference>
<dbReference type="CDD" id="cd02440">
    <property type="entry name" value="AdoMet_MTases"/>
    <property type="match status" value="1"/>
</dbReference>
<keyword evidence="2" id="KW-1185">Reference proteome</keyword>
<dbReference type="AlphaFoldDB" id="S3CV32"/>
<dbReference type="GO" id="GO:0032259">
    <property type="term" value="P:methylation"/>
    <property type="evidence" value="ECO:0007669"/>
    <property type="project" value="UniProtKB-KW"/>
</dbReference>
<organism evidence="1 2">
    <name type="scientific">Ophiostoma piceae (strain UAMH 11346)</name>
    <name type="common">Sap stain fungus</name>
    <dbReference type="NCBI Taxonomy" id="1262450"/>
    <lineage>
        <taxon>Eukaryota</taxon>
        <taxon>Fungi</taxon>
        <taxon>Dikarya</taxon>
        <taxon>Ascomycota</taxon>
        <taxon>Pezizomycotina</taxon>
        <taxon>Sordariomycetes</taxon>
        <taxon>Sordariomycetidae</taxon>
        <taxon>Ophiostomatales</taxon>
        <taxon>Ophiostomataceae</taxon>
        <taxon>Ophiostoma</taxon>
    </lineage>
</organism>
<dbReference type="Pfam" id="PF13489">
    <property type="entry name" value="Methyltransf_23"/>
    <property type="match status" value="1"/>
</dbReference>
<gene>
    <name evidence="1" type="ORF">F503_05678</name>
</gene>
<evidence type="ECO:0000313" key="2">
    <source>
        <dbReference type="Proteomes" id="UP000016923"/>
    </source>
</evidence>
<dbReference type="EMBL" id="KE148146">
    <property type="protein sequence ID" value="EPE10583.1"/>
    <property type="molecule type" value="Genomic_DNA"/>
</dbReference>
<keyword evidence="1" id="KW-0808">Transferase</keyword>
<dbReference type="VEuPathDB" id="FungiDB:F503_05678"/>
<dbReference type="InterPro" id="IPR029063">
    <property type="entry name" value="SAM-dependent_MTases_sf"/>
</dbReference>
<proteinExistence type="predicted"/>
<dbReference type="PANTHER" id="PTHR43861">
    <property type="entry name" value="TRANS-ACONITATE 2-METHYLTRANSFERASE-RELATED"/>
    <property type="match status" value="1"/>
</dbReference>
<dbReference type="Proteomes" id="UP000016923">
    <property type="component" value="Unassembled WGS sequence"/>
</dbReference>
<dbReference type="eggNOG" id="KOG1270">
    <property type="taxonomic scope" value="Eukaryota"/>
</dbReference>
<dbReference type="SUPFAM" id="SSF53335">
    <property type="entry name" value="S-adenosyl-L-methionine-dependent methyltransferases"/>
    <property type="match status" value="1"/>
</dbReference>
<keyword evidence="1" id="KW-0489">Methyltransferase</keyword>
<dbReference type="HOGENOM" id="CLU_037990_1_0_1"/>
<evidence type="ECO:0000313" key="1">
    <source>
        <dbReference type="EMBL" id="EPE10583.1"/>
    </source>
</evidence>
<dbReference type="OrthoDB" id="3647at2759"/>
<accession>S3CV32</accession>
<protein>
    <submittedName>
        <fullName evidence="1">Methyltransferase type 11</fullName>
    </submittedName>
</protein>
<dbReference type="OMA" id="HTQVNGE"/>
<dbReference type="GO" id="GO:0008168">
    <property type="term" value="F:methyltransferase activity"/>
    <property type="evidence" value="ECO:0007669"/>
    <property type="project" value="UniProtKB-KW"/>
</dbReference>